<reference evidence="3" key="2">
    <citation type="submission" date="2009-11" db="EMBL/GenBank/DDBJ databases">
        <title>The Genome Sequence of Allomyces macrogynus strain ATCC 38327.</title>
        <authorList>
            <consortium name="The Broad Institute Genome Sequencing Platform"/>
            <person name="Russ C."/>
            <person name="Cuomo C."/>
            <person name="Shea T."/>
            <person name="Young S.K."/>
            <person name="Zeng Q."/>
            <person name="Koehrsen M."/>
            <person name="Haas B."/>
            <person name="Borodovsky M."/>
            <person name="Guigo R."/>
            <person name="Alvarado L."/>
            <person name="Berlin A."/>
            <person name="Borenstein D."/>
            <person name="Chen Z."/>
            <person name="Engels R."/>
            <person name="Freedman E."/>
            <person name="Gellesch M."/>
            <person name="Goldberg J."/>
            <person name="Griggs A."/>
            <person name="Gujja S."/>
            <person name="Heiman D."/>
            <person name="Hepburn T."/>
            <person name="Howarth C."/>
            <person name="Jen D."/>
            <person name="Larson L."/>
            <person name="Lewis B."/>
            <person name="Mehta T."/>
            <person name="Park D."/>
            <person name="Pearson M."/>
            <person name="Roberts A."/>
            <person name="Saif S."/>
            <person name="Shenoy N."/>
            <person name="Sisk P."/>
            <person name="Stolte C."/>
            <person name="Sykes S."/>
            <person name="Walk T."/>
            <person name="White J."/>
            <person name="Yandava C."/>
            <person name="Burger G."/>
            <person name="Gray M.W."/>
            <person name="Holland P.W.H."/>
            <person name="King N."/>
            <person name="Lang F.B.F."/>
            <person name="Roger A.J."/>
            <person name="Ruiz-Trillo I."/>
            <person name="Lander E."/>
            <person name="Nusbaum C."/>
        </authorList>
    </citation>
    <scope>NUCLEOTIDE SEQUENCE [LARGE SCALE GENOMIC DNA]</scope>
    <source>
        <strain evidence="3">ATCC 38327</strain>
    </source>
</reference>
<proteinExistence type="predicted"/>
<evidence type="ECO:0000256" key="1">
    <source>
        <dbReference type="SAM" id="MobiDB-lite"/>
    </source>
</evidence>
<feature type="compositionally biased region" description="Gly residues" evidence="1">
    <location>
        <begin position="467"/>
        <end position="488"/>
    </location>
</feature>
<dbReference type="EMBL" id="GG745351">
    <property type="protein sequence ID" value="KNE66770.1"/>
    <property type="molecule type" value="Genomic_DNA"/>
</dbReference>
<protein>
    <submittedName>
        <fullName evidence="2">Uncharacterized protein</fullName>
    </submittedName>
</protein>
<name>A0A0L0SWK3_ALLM3</name>
<reference evidence="2 3" key="1">
    <citation type="submission" date="2009-11" db="EMBL/GenBank/DDBJ databases">
        <title>Annotation of Allomyces macrogynus ATCC 38327.</title>
        <authorList>
            <consortium name="The Broad Institute Genome Sequencing Platform"/>
            <person name="Russ C."/>
            <person name="Cuomo C."/>
            <person name="Burger G."/>
            <person name="Gray M.W."/>
            <person name="Holland P.W.H."/>
            <person name="King N."/>
            <person name="Lang F.B.F."/>
            <person name="Roger A.J."/>
            <person name="Ruiz-Trillo I."/>
            <person name="Young S.K."/>
            <person name="Zeng Q."/>
            <person name="Gargeya S."/>
            <person name="Fitzgerald M."/>
            <person name="Haas B."/>
            <person name="Abouelleil A."/>
            <person name="Alvarado L."/>
            <person name="Arachchi H.M."/>
            <person name="Berlin A."/>
            <person name="Chapman S.B."/>
            <person name="Gearin G."/>
            <person name="Goldberg J."/>
            <person name="Griggs A."/>
            <person name="Gujja S."/>
            <person name="Hansen M."/>
            <person name="Heiman D."/>
            <person name="Howarth C."/>
            <person name="Larimer J."/>
            <person name="Lui A."/>
            <person name="MacDonald P.J.P."/>
            <person name="McCowen C."/>
            <person name="Montmayeur A."/>
            <person name="Murphy C."/>
            <person name="Neiman D."/>
            <person name="Pearson M."/>
            <person name="Priest M."/>
            <person name="Roberts A."/>
            <person name="Saif S."/>
            <person name="Shea T."/>
            <person name="Sisk P."/>
            <person name="Stolte C."/>
            <person name="Sykes S."/>
            <person name="Wortman J."/>
            <person name="Nusbaum C."/>
            <person name="Birren B."/>
        </authorList>
    </citation>
    <scope>NUCLEOTIDE SEQUENCE [LARGE SCALE GENOMIC DNA]</scope>
    <source>
        <strain evidence="2 3">ATCC 38327</strain>
    </source>
</reference>
<dbReference type="VEuPathDB" id="FungiDB:AMAG_11264"/>
<keyword evidence="3" id="KW-1185">Reference proteome</keyword>
<organism evidence="2 3">
    <name type="scientific">Allomyces macrogynus (strain ATCC 38327)</name>
    <name type="common">Allomyces javanicus var. macrogynus</name>
    <dbReference type="NCBI Taxonomy" id="578462"/>
    <lineage>
        <taxon>Eukaryota</taxon>
        <taxon>Fungi</taxon>
        <taxon>Fungi incertae sedis</taxon>
        <taxon>Blastocladiomycota</taxon>
        <taxon>Blastocladiomycetes</taxon>
        <taxon>Blastocladiales</taxon>
        <taxon>Blastocladiaceae</taxon>
        <taxon>Allomyces</taxon>
    </lineage>
</organism>
<evidence type="ECO:0000313" key="2">
    <source>
        <dbReference type="EMBL" id="KNE66770.1"/>
    </source>
</evidence>
<dbReference type="AlphaFoldDB" id="A0A0L0SWK3"/>
<gene>
    <name evidence="2" type="ORF">AMAG_11264</name>
</gene>
<sequence>MQARRRRAATRQRLGWGLRGLVEGAKSPRHPNRRHAIVQWCAQGGARVLFSGPASDQDGRRRFWIGWRSTPMLLHVASAHDWSTPYVGLQRAGRVASMAADCRGRTAPGEADRDDRYRARMRDARPTRSKVPLARDVDVGPSNIRGPPRKFTLQSPPDLLADQVISPKPGRTRPTSLLTHHAAIDQPRTHGRCRNAAPARYRTIIRPAAAPAPSADTCAFSARGTRSATTCDARTRRRGPRRRLGRVLCSAGRRALGSSYRVRCRRPPPRRCDVAQHRRWCNGNGGPAPRFYRPRSPPARDHRARHRMPVRAVCRPRRSHDPEPAAQPCLCGHPRRQRDCRKPAPLPPDHRRLLVAARARRRRIECRRPVRYHSACRTTECARWRDRTARRLRGRPGDAVERDQRRGQVVGSASAGNGRFDCCVARGRDCGRRRACTQGAGRGQARRRAQAADARTRSCSCRRVGDGGRSSAGGSAGRFGSECGGGGQSATAGHCA</sequence>
<accession>A0A0L0SWK3</accession>
<evidence type="ECO:0000313" key="3">
    <source>
        <dbReference type="Proteomes" id="UP000054350"/>
    </source>
</evidence>
<dbReference type="Proteomes" id="UP000054350">
    <property type="component" value="Unassembled WGS sequence"/>
</dbReference>
<feature type="region of interest" description="Disordered" evidence="1">
    <location>
        <begin position="460"/>
        <end position="496"/>
    </location>
</feature>
<dbReference type="OMA" id="TTECARW"/>